<dbReference type="EMBL" id="JANCYU010000030">
    <property type="protein sequence ID" value="KAK4525369.1"/>
    <property type="molecule type" value="Genomic_DNA"/>
</dbReference>
<keyword evidence="7" id="KW-0479">Metal-binding</keyword>
<dbReference type="PANTHER" id="PTHR12553">
    <property type="entry name" value="ZINC PHOSPHODIESTERASE ELAC PROTEIN 2"/>
    <property type="match status" value="1"/>
</dbReference>
<dbReference type="GO" id="GO:0046872">
    <property type="term" value="F:metal ion binding"/>
    <property type="evidence" value="ECO:0007669"/>
    <property type="project" value="UniProtKB-KW"/>
</dbReference>
<accession>A0AAV9ID73</accession>
<dbReference type="SUPFAM" id="SSF56281">
    <property type="entry name" value="Metallo-hydrolase/oxidoreductase"/>
    <property type="match status" value="2"/>
</dbReference>
<reference evidence="13 14" key="1">
    <citation type="submission" date="2022-07" db="EMBL/GenBank/DDBJ databases">
        <title>Genome-wide signatures of adaptation to extreme environments.</title>
        <authorList>
            <person name="Cho C.H."/>
            <person name="Yoon H.S."/>
        </authorList>
    </citation>
    <scope>NUCLEOTIDE SEQUENCE [LARGE SCALE GENOMIC DNA]</scope>
    <source>
        <strain evidence="13 14">108.79 E11</strain>
    </source>
</reference>
<gene>
    <name evidence="13" type="ORF">GAYE_SCF12G3277</name>
</gene>
<keyword evidence="6" id="KW-0540">Nuclease</keyword>
<evidence type="ECO:0000256" key="7">
    <source>
        <dbReference type="ARBA" id="ARBA00022723"/>
    </source>
</evidence>
<comment type="caution">
    <text evidence="13">The sequence shown here is derived from an EMBL/GenBank/DDBJ whole genome shotgun (WGS) entry which is preliminary data.</text>
</comment>
<dbReference type="InterPro" id="IPR001279">
    <property type="entry name" value="Metallo-B-lactamas"/>
</dbReference>
<evidence type="ECO:0000256" key="1">
    <source>
        <dbReference type="ARBA" id="ARBA00000402"/>
    </source>
</evidence>
<evidence type="ECO:0000313" key="13">
    <source>
        <dbReference type="EMBL" id="KAK4525369.1"/>
    </source>
</evidence>
<evidence type="ECO:0000256" key="4">
    <source>
        <dbReference type="ARBA" id="ARBA00012477"/>
    </source>
</evidence>
<dbReference type="Gene3D" id="3.60.15.10">
    <property type="entry name" value="Ribonuclease Z/Hydroxyacylglutathione hydrolase-like"/>
    <property type="match status" value="2"/>
</dbReference>
<evidence type="ECO:0000259" key="11">
    <source>
        <dbReference type="Pfam" id="PF12706"/>
    </source>
</evidence>
<dbReference type="PANTHER" id="PTHR12553:SF49">
    <property type="entry name" value="ZINC PHOSPHODIESTERASE ELAC PROTEIN 2"/>
    <property type="match status" value="1"/>
</dbReference>
<evidence type="ECO:0000256" key="5">
    <source>
        <dbReference type="ARBA" id="ARBA00022694"/>
    </source>
</evidence>
<evidence type="ECO:0000256" key="8">
    <source>
        <dbReference type="ARBA" id="ARBA00022759"/>
    </source>
</evidence>
<organism evidence="13 14">
    <name type="scientific">Galdieria yellowstonensis</name>
    <dbReference type="NCBI Taxonomy" id="3028027"/>
    <lineage>
        <taxon>Eukaryota</taxon>
        <taxon>Rhodophyta</taxon>
        <taxon>Bangiophyceae</taxon>
        <taxon>Galdieriales</taxon>
        <taxon>Galdieriaceae</taxon>
        <taxon>Galdieria</taxon>
    </lineage>
</organism>
<dbReference type="InterPro" id="IPR036866">
    <property type="entry name" value="RibonucZ/Hydroxyglut_hydro"/>
</dbReference>
<feature type="domain" description="tRNase Z endonuclease" evidence="12">
    <location>
        <begin position="18"/>
        <end position="59"/>
    </location>
</feature>
<keyword evidence="5" id="KW-0819">tRNA processing</keyword>
<keyword evidence="14" id="KW-1185">Reference proteome</keyword>
<dbReference type="AlphaFoldDB" id="A0AAV9ID73"/>
<dbReference type="Pfam" id="PF12706">
    <property type="entry name" value="Lactamase_B_2"/>
    <property type="match status" value="1"/>
</dbReference>
<dbReference type="GO" id="GO:0005739">
    <property type="term" value="C:mitochondrion"/>
    <property type="evidence" value="ECO:0007669"/>
    <property type="project" value="TreeGrafter"/>
</dbReference>
<comment type="cofactor">
    <cofactor evidence="2">
        <name>Zn(2+)</name>
        <dbReference type="ChEBI" id="CHEBI:29105"/>
    </cofactor>
</comment>
<comment type="similarity">
    <text evidence="3">Belongs to the RNase Z family.</text>
</comment>
<dbReference type="Proteomes" id="UP001300502">
    <property type="component" value="Unassembled WGS sequence"/>
</dbReference>
<evidence type="ECO:0000256" key="6">
    <source>
        <dbReference type="ARBA" id="ARBA00022722"/>
    </source>
</evidence>
<evidence type="ECO:0000256" key="3">
    <source>
        <dbReference type="ARBA" id="ARBA00007823"/>
    </source>
</evidence>
<keyword evidence="9" id="KW-0378">Hydrolase</keyword>
<dbReference type="InterPro" id="IPR047151">
    <property type="entry name" value="RNZ2-like"/>
</dbReference>
<sequence length="721" mass="80769">MVQCHLQVIGSGKGETGFSIILFFDDHRYLFDCGEGTQRLCAEKGLNLFRVDTIFFTRLDACSAGGLFGTLLTLADAGKTRLDLFGPAGLSSFFSASNCFYRRPLLELNLKEVGTDEVVQSLYQDANIEVDAVSLSCEDWPRERDYTNSQQKKPRMNTKKAVVSYIVTMKDIPGKFDPVAATALKVPKGPLFGKLSRGETVTLPDGRVILPSQVVSEPFPGPCIAIICCPSIHYISSVTSTSRLSRFALRNVKDSDGKERHLCMVHMATHAVLKDKRYIEWAISLGEEVYHFLLTRDSLDAPLIFEAQAELLKLLSSSVDEKLFQIPKDISNWKEADRKALDELQRDIMERWSKVKGVMFGDSLLKYHLAPRNRIGVDPSAMTRKLQVDMFSECDGESKEGPLSIDFKTSEGVQSLETSPGCFEDSGELIFLGTGAAIPSKLRNVSGIYLHLYHRGGILLDCGEGTFGQMFRVFGFHELNYVIGHLKLIFISHMHADHHLGILRILEYRLKLDTEQPLIIMGPSELSSWLSSYQQVNDQLFHYVFMDNESFTCPQQPIVDYLSSNIGLQVETVPVLHCFHAYGIVLYDNVFEWKMVYSGDTMPCDALIDAGQGATFVIHEATFESSMDQLALEKGHCTFKQAVEVCKAMKAQWVILTHFSQRYSKLPVIDSLSDNNLFVAFDLLRVPFSSLSRLPSLLPVVCDQFKDEEGNHSCEPNGVVE</sequence>
<dbReference type="EC" id="3.1.26.11" evidence="4"/>
<evidence type="ECO:0000259" key="12">
    <source>
        <dbReference type="Pfam" id="PF13691"/>
    </source>
</evidence>
<keyword evidence="8" id="KW-0255">Endonuclease</keyword>
<dbReference type="CDD" id="cd07718">
    <property type="entry name" value="RNaseZ_ELAC1_ELAC2-C-term-like_MBL-fold"/>
    <property type="match status" value="1"/>
</dbReference>
<evidence type="ECO:0000256" key="9">
    <source>
        <dbReference type="ARBA" id="ARBA00022801"/>
    </source>
</evidence>
<name>A0AAV9ID73_9RHOD</name>
<dbReference type="InterPro" id="IPR027794">
    <property type="entry name" value="tRNase_Z_dom"/>
</dbReference>
<evidence type="ECO:0000256" key="10">
    <source>
        <dbReference type="ARBA" id="ARBA00022833"/>
    </source>
</evidence>
<dbReference type="GO" id="GO:0042781">
    <property type="term" value="F:3'-tRNA processing endoribonuclease activity"/>
    <property type="evidence" value="ECO:0007669"/>
    <property type="project" value="UniProtKB-EC"/>
</dbReference>
<evidence type="ECO:0000256" key="2">
    <source>
        <dbReference type="ARBA" id="ARBA00001947"/>
    </source>
</evidence>
<dbReference type="GO" id="GO:1990180">
    <property type="term" value="P:mitochondrial tRNA 3'-end processing"/>
    <property type="evidence" value="ECO:0007669"/>
    <property type="project" value="TreeGrafter"/>
</dbReference>
<feature type="domain" description="Metallo-beta-lactamase" evidence="11">
    <location>
        <begin position="458"/>
        <end position="659"/>
    </location>
</feature>
<protein>
    <recommendedName>
        <fullName evidence="4">ribonuclease Z</fullName>
        <ecNumber evidence="4">3.1.26.11</ecNumber>
    </recommendedName>
</protein>
<evidence type="ECO:0000313" key="14">
    <source>
        <dbReference type="Proteomes" id="UP001300502"/>
    </source>
</evidence>
<proteinExistence type="inferred from homology"/>
<keyword evidence="10" id="KW-0862">Zinc</keyword>
<dbReference type="Pfam" id="PF13691">
    <property type="entry name" value="Lactamase_B_4"/>
    <property type="match status" value="1"/>
</dbReference>
<comment type="catalytic activity">
    <reaction evidence="1">
        <text>Endonucleolytic cleavage of RNA, removing extra 3' nucleotides from tRNA precursor, generating 3' termini of tRNAs. A 3'-hydroxy group is left at the tRNA terminus and a 5'-phosphoryl group is left at the trailer molecule.</text>
        <dbReference type="EC" id="3.1.26.11"/>
    </reaction>
</comment>